<accession>A0A2W5TKY0</accession>
<comment type="caution">
    <text evidence="1">The sequence shown here is derived from an EMBL/GenBank/DDBJ whole genome shotgun (WGS) entry which is preliminary data.</text>
</comment>
<sequence>MAQVECPSCKGRGKEVVFLNPTTEQRGSFSLDTCSICKGSGKTTVEIADQLTKRQKTWDKILNG</sequence>
<dbReference type="Gene3D" id="6.20.20.10">
    <property type="match status" value="1"/>
</dbReference>
<dbReference type="InterPro" id="IPR036410">
    <property type="entry name" value="HSP_DnaJ_Cys-rich_dom_sf"/>
</dbReference>
<proteinExistence type="predicted"/>
<evidence type="ECO:0000313" key="2">
    <source>
        <dbReference type="Proteomes" id="UP000249282"/>
    </source>
</evidence>
<dbReference type="AlphaFoldDB" id="A0A2W5TKY0"/>
<dbReference type="SUPFAM" id="SSF57938">
    <property type="entry name" value="DnaJ/Hsp40 cysteine-rich domain"/>
    <property type="match status" value="1"/>
</dbReference>
<dbReference type="Proteomes" id="UP000249282">
    <property type="component" value="Unassembled WGS sequence"/>
</dbReference>
<name>A0A2W5TKY0_ACIJO</name>
<dbReference type="EMBL" id="QFQJ01000081">
    <property type="protein sequence ID" value="PZQ86730.1"/>
    <property type="molecule type" value="Genomic_DNA"/>
</dbReference>
<protein>
    <submittedName>
        <fullName evidence="1">Uncharacterized protein</fullName>
    </submittedName>
</protein>
<evidence type="ECO:0000313" key="1">
    <source>
        <dbReference type="EMBL" id="PZQ86730.1"/>
    </source>
</evidence>
<organism evidence="1 2">
    <name type="scientific">Acinetobacter johnsonii</name>
    <dbReference type="NCBI Taxonomy" id="40214"/>
    <lineage>
        <taxon>Bacteria</taxon>
        <taxon>Pseudomonadati</taxon>
        <taxon>Pseudomonadota</taxon>
        <taxon>Gammaproteobacteria</taxon>
        <taxon>Moraxellales</taxon>
        <taxon>Moraxellaceae</taxon>
        <taxon>Acinetobacter</taxon>
    </lineage>
</organism>
<reference evidence="1 2" key="1">
    <citation type="submission" date="2017-11" db="EMBL/GenBank/DDBJ databases">
        <title>Infants hospitalized years apart are colonized by the same room-sourced microbial strains.</title>
        <authorList>
            <person name="Brooks B."/>
            <person name="Olm M.R."/>
            <person name="Firek B.A."/>
            <person name="Baker R."/>
            <person name="Thomas B.C."/>
            <person name="Morowitz M.J."/>
            <person name="Banfield J.F."/>
        </authorList>
    </citation>
    <scope>NUCLEOTIDE SEQUENCE [LARGE SCALE GENOMIC DNA]</scope>
    <source>
        <strain evidence="1">S2_003_000_R3_20</strain>
    </source>
</reference>
<gene>
    <name evidence="1" type="ORF">DI542_13380</name>
</gene>